<dbReference type="PROSITE" id="PS01151">
    <property type="entry name" value="FIMBRIAL_USHER"/>
    <property type="match status" value="1"/>
</dbReference>
<dbReference type="EMBL" id="LXEV01000016">
    <property type="protein sequence ID" value="OAT48533.1"/>
    <property type="molecule type" value="Genomic_DNA"/>
</dbReference>
<comment type="similarity">
    <text evidence="2 9">Belongs to the fimbrial export usher family.</text>
</comment>
<evidence type="ECO:0000313" key="13">
    <source>
        <dbReference type="Proteomes" id="UP000078250"/>
    </source>
</evidence>
<reference evidence="12 13" key="1">
    <citation type="submission" date="2016-04" db="EMBL/GenBank/DDBJ databases">
        <title>ATOL: Assembling a taxonomically balanced genome-scale reconstruction of the evolutionary history of the Enterobacteriaceae.</title>
        <authorList>
            <person name="Plunkett G.III."/>
            <person name="Neeno-Eckwall E.C."/>
            <person name="Glasner J.D."/>
            <person name="Perna N.T."/>
        </authorList>
    </citation>
    <scope>NUCLEOTIDE SEQUENCE [LARGE SCALE GENOMIC DNA]</scope>
    <source>
        <strain evidence="12 13">ATCC 700826</strain>
    </source>
</reference>
<dbReference type="InterPro" id="IPR042186">
    <property type="entry name" value="FimD_plug_dom"/>
</dbReference>
<evidence type="ECO:0000256" key="3">
    <source>
        <dbReference type="ARBA" id="ARBA00022448"/>
    </source>
</evidence>
<keyword evidence="9" id="KW-1029">Fimbrium biogenesis</keyword>
<evidence type="ECO:0000256" key="6">
    <source>
        <dbReference type="ARBA" id="ARBA00022729"/>
    </source>
</evidence>
<evidence type="ECO:0000313" key="12">
    <source>
        <dbReference type="EMBL" id="OAT48533.1"/>
    </source>
</evidence>
<keyword evidence="3 9" id="KW-0813">Transport</keyword>
<evidence type="ECO:0000256" key="5">
    <source>
        <dbReference type="ARBA" id="ARBA00022692"/>
    </source>
</evidence>
<proteinExistence type="inferred from homology"/>
<comment type="caution">
    <text evidence="12">The sequence shown here is derived from an EMBL/GenBank/DDBJ whole genome shotgun (WGS) entry which is preliminary data.</text>
</comment>
<evidence type="ECO:0000256" key="9">
    <source>
        <dbReference type="RuleBase" id="RU003884"/>
    </source>
</evidence>
<feature type="domain" description="PapC-like C-terminal" evidence="10">
    <location>
        <begin position="733"/>
        <end position="795"/>
    </location>
</feature>
<dbReference type="GO" id="GO:0009279">
    <property type="term" value="C:cell outer membrane"/>
    <property type="evidence" value="ECO:0007669"/>
    <property type="project" value="UniProtKB-SubCell"/>
</dbReference>
<dbReference type="Proteomes" id="UP000078250">
    <property type="component" value="Unassembled WGS sequence"/>
</dbReference>
<name>A0AAJ3HTH1_PROHU</name>
<dbReference type="Gene3D" id="2.60.40.3110">
    <property type="match status" value="1"/>
</dbReference>
<dbReference type="PANTHER" id="PTHR30451:SF9">
    <property type="entry name" value="F1 CAPSULE-ANCHORING PROTEIN"/>
    <property type="match status" value="1"/>
</dbReference>
<evidence type="ECO:0000256" key="8">
    <source>
        <dbReference type="ARBA" id="ARBA00023237"/>
    </source>
</evidence>
<evidence type="ECO:0000259" key="10">
    <source>
        <dbReference type="Pfam" id="PF13953"/>
    </source>
</evidence>
<protein>
    <submittedName>
        <fullName evidence="12">F1 capsule protein</fullName>
    </submittedName>
</protein>
<organism evidence="12 13">
    <name type="scientific">Proteus hauseri ATCC 700826</name>
    <dbReference type="NCBI Taxonomy" id="1354271"/>
    <lineage>
        <taxon>Bacteria</taxon>
        <taxon>Pseudomonadati</taxon>
        <taxon>Pseudomonadota</taxon>
        <taxon>Gammaproteobacteria</taxon>
        <taxon>Enterobacterales</taxon>
        <taxon>Morganellaceae</taxon>
        <taxon>Proteus</taxon>
    </lineage>
</organism>
<dbReference type="Gene3D" id="3.10.20.410">
    <property type="match status" value="1"/>
</dbReference>
<dbReference type="InterPro" id="IPR018030">
    <property type="entry name" value="Fimbrial_membr_usher_CS"/>
</dbReference>
<comment type="subcellular location">
    <subcellularLocation>
        <location evidence="1 9">Cell outer membrane</location>
        <topology evidence="1 9">Multi-pass membrane protein</topology>
    </subcellularLocation>
</comment>
<gene>
    <name evidence="12" type="ORF">M997_0995</name>
</gene>
<evidence type="ECO:0000256" key="1">
    <source>
        <dbReference type="ARBA" id="ARBA00004571"/>
    </source>
</evidence>
<dbReference type="InterPro" id="IPR025949">
    <property type="entry name" value="PapC-like_C"/>
</dbReference>
<dbReference type="GO" id="GO:0015473">
    <property type="term" value="F:fimbrial usher porin activity"/>
    <property type="evidence" value="ECO:0007669"/>
    <property type="project" value="InterPro"/>
</dbReference>
<accession>A0AAJ3HTH1</accession>
<dbReference type="GO" id="GO:0009297">
    <property type="term" value="P:pilus assembly"/>
    <property type="evidence" value="ECO:0007669"/>
    <property type="project" value="InterPro"/>
</dbReference>
<dbReference type="Pfam" id="PF13953">
    <property type="entry name" value="PapC_C"/>
    <property type="match status" value="1"/>
</dbReference>
<keyword evidence="7 9" id="KW-0472">Membrane</keyword>
<sequence length="812" mass="90330">MRINKSTLIIISLSYAVTSYADSYTFDKNFFNSSINDIDLANIENDKKQPGNYLFDIYLNNQIVDIKEVELREINNKLTPCLSSQQLENYGVNIKKLGISKTNCADLSKIPYIITNVIFSEQKLNISIPQIYLDNKEKGYIAARNLWNNGINAFILNYNAMVNNISGDNYSNNFSYFQLSPRINLGAWRFYNQTNWNKNKNNNGKWENVYNYAERAINSINSRVTLGDSSTPSEIFNSVPFRGVMLAKDDSMIASIQSQFSPTIRGIARTQAIVEVKQNNFTVYKTSVAAGPFELSDFLPTSSNGILEVTVYESDGSEQYFTVPFNKPAIAVREGYLNYHTMLGEYRPTNSRIDKAAIVQGSAIYGLPWNMTILGGFQGAKNYQSIALGVGSDLGNIGAISIDAIASHSQKKNQDTQSGAAWRLQYSKALLATNTMIALSSYQYASPGFNDINNVLDTYQDDDYTTLQTKNYTTLSLIQSFKSLGNFTLSGSKRKFYNNSNETSYSASYWYGWKYASLSLSLAKTNTIRNNKKESDNIFNLQLSIPLERLTNTDTTLRYQTISNKNGSDSNLIDLAGSAYDHQLNWNISQNLYSDSDSNTSSLGLGWTGTYGKVTSNYSYNKNVTQKGAAISGGFIASENNVTFSQTIGNTAALIEAPHVTGSQVNSYPGLHTDFKGNAVLSNLTPYQVNVVSIDPTTLPDNVELPQTDMKVIPTKGAIINTQFTTRVGERVLININTHNNKKISFGSIVKLENNTNIMGIVNDNSQVYLSGLPEKGTLVLYSGKEQCNLYYNLKDKENNNGIYHLTLTCQS</sequence>
<dbReference type="PANTHER" id="PTHR30451">
    <property type="entry name" value="OUTER MEMBRANE USHER PROTEIN"/>
    <property type="match status" value="1"/>
</dbReference>
<feature type="domain" description="PapC N-terminal" evidence="11">
    <location>
        <begin position="25"/>
        <end position="161"/>
    </location>
</feature>
<dbReference type="InterPro" id="IPR043142">
    <property type="entry name" value="PapC-like_C_sf"/>
</dbReference>
<keyword evidence="5 9" id="KW-0812">Transmembrane</keyword>
<evidence type="ECO:0000259" key="11">
    <source>
        <dbReference type="Pfam" id="PF13954"/>
    </source>
</evidence>
<dbReference type="RefSeq" id="WP_064719010.1">
    <property type="nucleotide sequence ID" value="NZ_LXEV01000016.1"/>
</dbReference>
<dbReference type="AlphaFoldDB" id="A0AAJ3HTH1"/>
<dbReference type="Gene3D" id="2.60.40.2070">
    <property type="match status" value="1"/>
</dbReference>
<dbReference type="Pfam" id="PF13954">
    <property type="entry name" value="PapC_N"/>
    <property type="match status" value="1"/>
</dbReference>
<dbReference type="SUPFAM" id="SSF141729">
    <property type="entry name" value="FimD N-terminal domain-like"/>
    <property type="match status" value="1"/>
</dbReference>
<evidence type="ECO:0000256" key="4">
    <source>
        <dbReference type="ARBA" id="ARBA00022452"/>
    </source>
</evidence>
<dbReference type="InterPro" id="IPR000015">
    <property type="entry name" value="Fimb_usher"/>
</dbReference>
<evidence type="ECO:0000256" key="7">
    <source>
        <dbReference type="ARBA" id="ARBA00023136"/>
    </source>
</evidence>
<dbReference type="Gene3D" id="2.60.40.2610">
    <property type="entry name" value="Outer membrane usher protein FimD, plug domain"/>
    <property type="match status" value="1"/>
</dbReference>
<dbReference type="Pfam" id="PF00577">
    <property type="entry name" value="Usher"/>
    <property type="match status" value="1"/>
</dbReference>
<keyword evidence="6" id="KW-0732">Signal</keyword>
<dbReference type="InterPro" id="IPR025885">
    <property type="entry name" value="PapC_N"/>
</dbReference>
<evidence type="ECO:0000256" key="2">
    <source>
        <dbReference type="ARBA" id="ARBA00008064"/>
    </source>
</evidence>
<keyword evidence="8 9" id="KW-0998">Cell outer membrane</keyword>
<dbReference type="InterPro" id="IPR037224">
    <property type="entry name" value="PapC_N_sf"/>
</dbReference>
<keyword evidence="4" id="KW-1134">Transmembrane beta strand</keyword>
<keyword evidence="13" id="KW-1185">Reference proteome</keyword>